<evidence type="ECO:0000313" key="4">
    <source>
        <dbReference type="EMBL" id="NKE73562.1"/>
    </source>
</evidence>
<dbReference type="InterPro" id="IPR008331">
    <property type="entry name" value="Ferritin_DPS_dom"/>
</dbReference>
<dbReference type="EMBL" id="VTOW01000008">
    <property type="protein sequence ID" value="NKE73562.1"/>
    <property type="molecule type" value="Genomic_DNA"/>
</dbReference>
<dbReference type="AlphaFoldDB" id="A0A7X6DUC2"/>
<dbReference type="InterPro" id="IPR002177">
    <property type="entry name" value="DPS_DNA-bd"/>
</dbReference>
<gene>
    <name evidence="4" type="ORF">MNODULE_22640</name>
</gene>
<dbReference type="InterPro" id="IPR012347">
    <property type="entry name" value="Ferritin-like"/>
</dbReference>
<feature type="domain" description="Ferritin/DPS" evidence="3">
    <location>
        <begin position="13"/>
        <end position="71"/>
    </location>
</feature>
<evidence type="ECO:0000256" key="2">
    <source>
        <dbReference type="SAM" id="MobiDB-lite"/>
    </source>
</evidence>
<dbReference type="SUPFAM" id="SSF47240">
    <property type="entry name" value="Ferritin-like"/>
    <property type="match status" value="1"/>
</dbReference>
<accession>A0A7X6DUC2</accession>
<dbReference type="Pfam" id="PF00210">
    <property type="entry name" value="Ferritin"/>
    <property type="match status" value="1"/>
</dbReference>
<dbReference type="PANTHER" id="PTHR42932">
    <property type="entry name" value="GENERAL STRESS PROTEIN 20U"/>
    <property type="match status" value="1"/>
</dbReference>
<evidence type="ECO:0000259" key="3">
    <source>
        <dbReference type="Pfam" id="PF00210"/>
    </source>
</evidence>
<name>A0A7X6DUC2_9BACT</name>
<feature type="region of interest" description="Disordered" evidence="2">
    <location>
        <begin position="1"/>
        <end position="20"/>
    </location>
</feature>
<dbReference type="InterPro" id="IPR009078">
    <property type="entry name" value="Ferritin-like_SF"/>
</dbReference>
<dbReference type="GO" id="GO:0008199">
    <property type="term" value="F:ferric iron binding"/>
    <property type="evidence" value="ECO:0007669"/>
    <property type="project" value="InterPro"/>
</dbReference>
<organism evidence="4 5">
    <name type="scientific">Candidatus Manganitrophus noduliformans</name>
    <dbReference type="NCBI Taxonomy" id="2606439"/>
    <lineage>
        <taxon>Bacteria</taxon>
        <taxon>Pseudomonadati</taxon>
        <taxon>Nitrospirota</taxon>
        <taxon>Nitrospiria</taxon>
        <taxon>Candidatus Troglogloeales</taxon>
        <taxon>Candidatus Manganitrophaceae</taxon>
        <taxon>Candidatus Manganitrophus</taxon>
    </lineage>
</organism>
<evidence type="ECO:0000256" key="1">
    <source>
        <dbReference type="ARBA" id="ARBA00009497"/>
    </source>
</evidence>
<reference evidence="4 5" key="1">
    <citation type="journal article" date="2020" name="Nature">
        <title>Bacterial chemolithoautotrophy via manganese oxidation.</title>
        <authorList>
            <person name="Yu H."/>
            <person name="Leadbetter J.R."/>
        </authorList>
    </citation>
    <scope>NUCLEOTIDE SEQUENCE [LARGE SCALE GENOMIC DNA]</scope>
    <source>
        <strain evidence="4 5">Mn-1</strain>
    </source>
</reference>
<evidence type="ECO:0000313" key="5">
    <source>
        <dbReference type="Proteomes" id="UP000534783"/>
    </source>
</evidence>
<dbReference type="PANTHER" id="PTHR42932:SF3">
    <property type="entry name" value="DNA PROTECTION DURING STARVATION PROTEIN"/>
    <property type="match status" value="1"/>
</dbReference>
<comment type="similarity">
    <text evidence="1">Belongs to the Dps family.</text>
</comment>
<keyword evidence="5" id="KW-1185">Reference proteome</keyword>
<dbReference type="Gene3D" id="1.20.1260.10">
    <property type="match status" value="1"/>
</dbReference>
<protein>
    <recommendedName>
        <fullName evidence="3">Ferritin/DPS domain-containing protein</fullName>
    </recommendedName>
</protein>
<comment type="caution">
    <text evidence="4">The sequence shown here is derived from an EMBL/GenBank/DDBJ whole genome shotgun (WGS) entry which is preliminary data.</text>
</comment>
<dbReference type="Proteomes" id="UP000534783">
    <property type="component" value="Unassembled WGS sequence"/>
</dbReference>
<sequence>MSQTRLKEQSGNPEASEMISNLLGDHEAVIRFLRDDLTTCAEKHNDMGTSDFLTGLMEQHEKMAWMLRVFLHGQR</sequence>
<proteinExistence type="inferred from homology"/>